<dbReference type="InterPro" id="IPR036420">
    <property type="entry name" value="BRCT_dom_sf"/>
</dbReference>
<reference evidence="4" key="1">
    <citation type="submission" date="2013-12" db="EMBL/GenBank/DDBJ databases">
        <authorList>
            <person name="Aslett M."/>
        </authorList>
    </citation>
    <scope>NUCLEOTIDE SEQUENCE [LARGE SCALE GENOMIC DNA]</scope>
    <source>
        <strain evidence="4">Lindley</strain>
    </source>
</reference>
<evidence type="ECO:0000313" key="4">
    <source>
        <dbReference type="Proteomes" id="UP000050741"/>
    </source>
</evidence>
<feature type="compositionally biased region" description="Polar residues" evidence="2">
    <location>
        <begin position="38"/>
        <end position="48"/>
    </location>
</feature>
<dbReference type="InterPro" id="IPR001357">
    <property type="entry name" value="BRCT_dom"/>
</dbReference>
<evidence type="ECO:0000256" key="1">
    <source>
        <dbReference type="ARBA" id="ARBA00022737"/>
    </source>
</evidence>
<accession>A0A183CS42</accession>
<dbReference type="CDD" id="cd00027">
    <property type="entry name" value="BRCT"/>
    <property type="match status" value="1"/>
</dbReference>
<dbReference type="Pfam" id="PF00533">
    <property type="entry name" value="BRCT"/>
    <property type="match status" value="1"/>
</dbReference>
<feature type="region of interest" description="Disordered" evidence="2">
    <location>
        <begin position="1"/>
        <end position="48"/>
    </location>
</feature>
<proteinExistence type="predicted"/>
<dbReference type="WBParaSite" id="GPLIN_001570000">
    <property type="protein sequence ID" value="GPLIN_001570000"/>
    <property type="gene ID" value="GPLIN_001570000"/>
</dbReference>
<dbReference type="AlphaFoldDB" id="A0A183CS42"/>
<keyword evidence="4" id="KW-1185">Reference proteome</keyword>
<dbReference type="GO" id="GO:0033314">
    <property type="term" value="P:mitotic DNA replication checkpoint signaling"/>
    <property type="evidence" value="ECO:0007669"/>
    <property type="project" value="TreeGrafter"/>
</dbReference>
<dbReference type="PANTHER" id="PTHR13561:SF20">
    <property type="entry name" value="DNA TOPOISOMERASE 2-BINDING PROTEIN 1"/>
    <property type="match status" value="1"/>
</dbReference>
<sequence>MLVQAAAHERNGDRVPSAGDDDQRTVPPPEKEAENFGKTRSSATPIVSAGECTTNAVDDGQQRQNKEMPQTERVVDGLQKQLSGIELVRSTLFRDVIVAFTGLGKDKQEALGAMVRKMGGLVMGAMDNKFTHLIAMKCNANADKYKEARQHKLPVVLPSWVYTAAEATDMEMLKT</sequence>
<organism evidence="4 5">
    <name type="scientific">Globodera pallida</name>
    <name type="common">Potato cyst nematode worm</name>
    <name type="synonym">Heterodera pallida</name>
    <dbReference type="NCBI Taxonomy" id="36090"/>
    <lineage>
        <taxon>Eukaryota</taxon>
        <taxon>Metazoa</taxon>
        <taxon>Ecdysozoa</taxon>
        <taxon>Nematoda</taxon>
        <taxon>Chromadorea</taxon>
        <taxon>Rhabditida</taxon>
        <taxon>Tylenchina</taxon>
        <taxon>Tylenchomorpha</taxon>
        <taxon>Tylenchoidea</taxon>
        <taxon>Heteroderidae</taxon>
        <taxon>Heteroderinae</taxon>
        <taxon>Globodera</taxon>
    </lineage>
</organism>
<dbReference type="PANTHER" id="PTHR13561">
    <property type="entry name" value="DNA REPLICATION REGULATOR DPB11-RELATED"/>
    <property type="match status" value="1"/>
</dbReference>
<dbReference type="Gene3D" id="3.40.50.10190">
    <property type="entry name" value="BRCT domain"/>
    <property type="match status" value="1"/>
</dbReference>
<dbReference type="PROSITE" id="PS50172">
    <property type="entry name" value="BRCT"/>
    <property type="match status" value="1"/>
</dbReference>
<feature type="compositionally biased region" description="Basic and acidic residues" evidence="2">
    <location>
        <begin position="21"/>
        <end position="37"/>
    </location>
</feature>
<evidence type="ECO:0000259" key="3">
    <source>
        <dbReference type="PROSITE" id="PS50172"/>
    </source>
</evidence>
<dbReference type="SMART" id="SM00292">
    <property type="entry name" value="BRCT"/>
    <property type="match status" value="1"/>
</dbReference>
<evidence type="ECO:0000313" key="5">
    <source>
        <dbReference type="WBParaSite" id="GPLIN_001570000"/>
    </source>
</evidence>
<dbReference type="Proteomes" id="UP000050741">
    <property type="component" value="Unassembled WGS sequence"/>
</dbReference>
<protein>
    <submittedName>
        <fullName evidence="5">BRCT domain-containing protein</fullName>
    </submittedName>
</protein>
<dbReference type="GO" id="GO:0007095">
    <property type="term" value="P:mitotic G2 DNA damage checkpoint signaling"/>
    <property type="evidence" value="ECO:0007669"/>
    <property type="project" value="TreeGrafter"/>
</dbReference>
<dbReference type="SUPFAM" id="SSF52113">
    <property type="entry name" value="BRCT domain"/>
    <property type="match status" value="1"/>
</dbReference>
<reference evidence="5" key="3">
    <citation type="submission" date="2016-06" db="UniProtKB">
        <authorList>
            <consortium name="WormBaseParasite"/>
        </authorList>
    </citation>
    <scope>IDENTIFICATION</scope>
</reference>
<feature type="domain" description="BRCT" evidence="3">
    <location>
        <begin position="88"/>
        <end position="175"/>
    </location>
</feature>
<reference evidence="4" key="2">
    <citation type="submission" date="2014-05" db="EMBL/GenBank/DDBJ databases">
        <title>The genome and life-stage specific transcriptomes of Globodera pallida elucidate key aspects of plant parasitism by a cyst nematode.</title>
        <authorList>
            <person name="Cotton J.A."/>
            <person name="Lilley C.J."/>
            <person name="Jones L.M."/>
            <person name="Kikuchi T."/>
            <person name="Reid A.J."/>
            <person name="Thorpe P."/>
            <person name="Tsai I.J."/>
            <person name="Beasley H."/>
            <person name="Blok V."/>
            <person name="Cock P.J.A."/>
            <person name="Van den Akker S.E."/>
            <person name="Holroyd N."/>
            <person name="Hunt M."/>
            <person name="Mantelin S."/>
            <person name="Naghra H."/>
            <person name="Pain A."/>
            <person name="Palomares-Rius J.E."/>
            <person name="Zarowiecki M."/>
            <person name="Berriman M."/>
            <person name="Jones J.T."/>
            <person name="Urwin P.E."/>
        </authorList>
    </citation>
    <scope>NUCLEOTIDE SEQUENCE [LARGE SCALE GENOMIC DNA]</scope>
    <source>
        <strain evidence="4">Lindley</strain>
    </source>
</reference>
<dbReference type="GO" id="GO:0006270">
    <property type="term" value="P:DNA replication initiation"/>
    <property type="evidence" value="ECO:0007669"/>
    <property type="project" value="TreeGrafter"/>
</dbReference>
<evidence type="ECO:0000256" key="2">
    <source>
        <dbReference type="SAM" id="MobiDB-lite"/>
    </source>
</evidence>
<name>A0A183CS42_GLOPA</name>
<keyword evidence="1" id="KW-0677">Repeat</keyword>